<dbReference type="STRING" id="1344416.A0A139AIG1"/>
<dbReference type="Proteomes" id="UP000070544">
    <property type="component" value="Unassembled WGS sequence"/>
</dbReference>
<dbReference type="EMBL" id="KQ965752">
    <property type="protein sequence ID" value="KXS16538.1"/>
    <property type="molecule type" value="Genomic_DNA"/>
</dbReference>
<dbReference type="Pfam" id="PF03031">
    <property type="entry name" value="NIF"/>
    <property type="match status" value="1"/>
</dbReference>
<dbReference type="Gene3D" id="3.40.50.1000">
    <property type="entry name" value="HAD superfamily/HAD-like"/>
    <property type="match status" value="1"/>
</dbReference>
<comment type="function">
    <text evidence="1">Essential component of the TIM23 complex, a complex that mediates the translocation of transit peptide-containing proteins across the mitochondrial inner membrane.</text>
</comment>
<dbReference type="SUPFAM" id="SSF56784">
    <property type="entry name" value="HAD-like"/>
    <property type="match status" value="1"/>
</dbReference>
<organism evidence="3 4">
    <name type="scientific">Gonapodya prolifera (strain JEL478)</name>
    <name type="common">Monoblepharis prolifera</name>
    <dbReference type="NCBI Taxonomy" id="1344416"/>
    <lineage>
        <taxon>Eukaryota</taxon>
        <taxon>Fungi</taxon>
        <taxon>Fungi incertae sedis</taxon>
        <taxon>Chytridiomycota</taxon>
        <taxon>Chytridiomycota incertae sedis</taxon>
        <taxon>Monoblepharidomycetes</taxon>
        <taxon>Monoblepharidales</taxon>
        <taxon>Gonapodyaceae</taxon>
        <taxon>Gonapodya</taxon>
    </lineage>
</organism>
<protein>
    <recommendedName>
        <fullName evidence="1">Mitochondrial import inner membrane translocase subunit TIM50</fullName>
    </recommendedName>
</protein>
<evidence type="ECO:0000259" key="2">
    <source>
        <dbReference type="PROSITE" id="PS50969"/>
    </source>
</evidence>
<feature type="domain" description="FCP1 homology" evidence="2">
    <location>
        <begin position="1"/>
        <end position="120"/>
    </location>
</feature>
<dbReference type="PANTHER" id="PTHR12210">
    <property type="entry name" value="DULLARD PROTEIN PHOSPHATASE"/>
    <property type="match status" value="1"/>
</dbReference>
<dbReference type="CDD" id="cd07521">
    <property type="entry name" value="HAD_FCP1-like"/>
    <property type="match status" value="1"/>
</dbReference>
<dbReference type="PROSITE" id="PS50969">
    <property type="entry name" value="FCP1"/>
    <property type="match status" value="1"/>
</dbReference>
<comment type="subunit">
    <text evidence="1">Component of the TIM23 complex.</text>
</comment>
<evidence type="ECO:0000256" key="1">
    <source>
        <dbReference type="RuleBase" id="RU365079"/>
    </source>
</evidence>
<keyword evidence="1" id="KW-0813">Transport</keyword>
<accession>A0A139AIG1</accession>
<keyword evidence="1" id="KW-0811">Translocation</keyword>
<reference evidence="3 4" key="1">
    <citation type="journal article" date="2015" name="Genome Biol. Evol.">
        <title>Phylogenomic analyses indicate that early fungi evolved digesting cell walls of algal ancestors of land plants.</title>
        <authorList>
            <person name="Chang Y."/>
            <person name="Wang S."/>
            <person name="Sekimoto S."/>
            <person name="Aerts A.L."/>
            <person name="Choi C."/>
            <person name="Clum A."/>
            <person name="LaButti K.M."/>
            <person name="Lindquist E.A."/>
            <person name="Yee Ngan C."/>
            <person name="Ohm R.A."/>
            <person name="Salamov A.A."/>
            <person name="Grigoriev I.V."/>
            <person name="Spatafora J.W."/>
            <person name="Berbee M.L."/>
        </authorList>
    </citation>
    <scope>NUCLEOTIDE SEQUENCE [LARGE SCALE GENOMIC DNA]</scope>
    <source>
        <strain evidence="3 4">JEL478</strain>
    </source>
</reference>
<dbReference type="InterPro" id="IPR023214">
    <property type="entry name" value="HAD_sf"/>
</dbReference>
<dbReference type="SMART" id="SM00577">
    <property type="entry name" value="CPDc"/>
    <property type="match status" value="1"/>
</dbReference>
<dbReference type="GO" id="GO:0005744">
    <property type="term" value="C:TIM23 mitochondrial import inner membrane translocase complex"/>
    <property type="evidence" value="ECO:0007669"/>
    <property type="project" value="UniProtKB-UniRule"/>
</dbReference>
<sequence>HFFISVRTGCTELLAEAAELCEVIVWTASRAEYANPIIHFLDEGRCITHRLYQQQCLKNATGAPKDISKLGRDVQRLVVVDDDPATYALNPDNAIPVTSWWGILQTKNSRLERIFFERCVESWTSPSS</sequence>
<dbReference type="InterPro" id="IPR004274">
    <property type="entry name" value="FCP1_dom"/>
</dbReference>
<keyword evidence="1" id="KW-0809">Transit peptide</keyword>
<proteinExistence type="inferred from homology"/>
<keyword evidence="1" id="KW-0653">Protein transport</keyword>
<evidence type="ECO:0000313" key="4">
    <source>
        <dbReference type="Proteomes" id="UP000070544"/>
    </source>
</evidence>
<comment type="similarity">
    <text evidence="1">Belongs to the TIM50 family.</text>
</comment>
<keyword evidence="1" id="KW-0496">Mitochondrion</keyword>
<dbReference type="InterPro" id="IPR050365">
    <property type="entry name" value="TIM50"/>
</dbReference>
<keyword evidence="4" id="KW-1185">Reference proteome</keyword>
<dbReference type="AlphaFoldDB" id="A0A139AIG1"/>
<evidence type="ECO:0000313" key="3">
    <source>
        <dbReference type="EMBL" id="KXS16538.1"/>
    </source>
</evidence>
<dbReference type="GO" id="GO:0015031">
    <property type="term" value="P:protein transport"/>
    <property type="evidence" value="ECO:0007669"/>
    <property type="project" value="UniProtKB-KW"/>
</dbReference>
<comment type="subcellular location">
    <subcellularLocation>
        <location evidence="1">Mitochondrion inner membrane</location>
        <topology evidence="1">Single-pass membrane protein</topology>
    </subcellularLocation>
</comment>
<dbReference type="InterPro" id="IPR036412">
    <property type="entry name" value="HAD-like_sf"/>
</dbReference>
<name>A0A139AIG1_GONPJ</name>
<gene>
    <name evidence="3" type="ORF">M427DRAFT_111042</name>
</gene>
<dbReference type="OrthoDB" id="277011at2759"/>
<feature type="non-terminal residue" evidence="3">
    <location>
        <position position="1"/>
    </location>
</feature>